<feature type="region of interest" description="Disordered" evidence="1">
    <location>
        <begin position="1"/>
        <end position="54"/>
    </location>
</feature>
<feature type="compositionally biased region" description="Basic and acidic residues" evidence="1">
    <location>
        <begin position="24"/>
        <end position="38"/>
    </location>
</feature>
<dbReference type="PaxDb" id="2903-EOD34373"/>
<sequence length="239" mass="25629">GNAPSPLAPRRARGVRGLGGLAGPHKDVGDDEQQRPGRADPGARSGRPRHGARALGRWARAALLGVRVQELGRARAAHAPGGRRDRRGRRRQAAERVLPGRRGGARGLWRQSLCEERGHGGAAQGPRGRDCNLLRVGRRRDGRAGDGGGGRRRDRLRRRRGRRGRGRGRGRGGVGRDGRAQGEAGGAAGAGPKGRDIGWDEGARRWAGSPRWSEARTQAAPCAAVGRARRRAQPRCRRV</sequence>
<evidence type="ECO:0000313" key="2">
    <source>
        <dbReference type="EnsemblProtists" id="EOD34373"/>
    </source>
</evidence>
<feature type="compositionally biased region" description="Gly residues" evidence="1">
    <location>
        <begin position="183"/>
        <end position="192"/>
    </location>
</feature>
<protein>
    <submittedName>
        <fullName evidence="2">Uncharacterized protein</fullName>
    </submittedName>
</protein>
<organism evidence="2 3">
    <name type="scientific">Emiliania huxleyi (strain CCMP1516)</name>
    <dbReference type="NCBI Taxonomy" id="280463"/>
    <lineage>
        <taxon>Eukaryota</taxon>
        <taxon>Haptista</taxon>
        <taxon>Haptophyta</taxon>
        <taxon>Prymnesiophyceae</taxon>
        <taxon>Isochrysidales</taxon>
        <taxon>Noelaerhabdaceae</taxon>
        <taxon>Emiliania</taxon>
    </lineage>
</organism>
<feature type="compositionally biased region" description="Basic and acidic residues" evidence="1">
    <location>
        <begin position="193"/>
        <end position="204"/>
    </location>
</feature>
<dbReference type="Proteomes" id="UP000013827">
    <property type="component" value="Unassembled WGS sequence"/>
</dbReference>
<dbReference type="OMA" id="GRDIGWD"/>
<keyword evidence="3" id="KW-1185">Reference proteome</keyword>
<dbReference type="RefSeq" id="XP_005793840.1">
    <property type="nucleotide sequence ID" value="XM_005793783.1"/>
</dbReference>
<feature type="compositionally biased region" description="Basic residues" evidence="1">
    <location>
        <begin position="150"/>
        <end position="170"/>
    </location>
</feature>
<dbReference type="AlphaFoldDB" id="A0A0D3KF38"/>
<reference evidence="2" key="2">
    <citation type="submission" date="2024-10" db="UniProtKB">
        <authorList>
            <consortium name="EnsemblProtists"/>
        </authorList>
    </citation>
    <scope>IDENTIFICATION</scope>
</reference>
<dbReference type="RefSeq" id="XP_005786802.1">
    <property type="nucleotide sequence ID" value="XM_005786745.1"/>
</dbReference>
<feature type="compositionally biased region" description="Basic residues" evidence="1">
    <location>
        <begin position="227"/>
        <end position="239"/>
    </location>
</feature>
<name>A0A0D3KF38_EMIH1</name>
<dbReference type="EnsemblProtists" id="EOD41411">
    <property type="protein sequence ID" value="EOD41411"/>
    <property type="gene ID" value="EMIHUDRAFT_433359"/>
</dbReference>
<dbReference type="GeneID" id="17279677"/>
<reference evidence="3" key="1">
    <citation type="journal article" date="2013" name="Nature">
        <title>Pan genome of the phytoplankton Emiliania underpins its global distribution.</title>
        <authorList>
            <person name="Read B.A."/>
            <person name="Kegel J."/>
            <person name="Klute M.J."/>
            <person name="Kuo A."/>
            <person name="Lefebvre S.C."/>
            <person name="Maumus F."/>
            <person name="Mayer C."/>
            <person name="Miller J."/>
            <person name="Monier A."/>
            <person name="Salamov A."/>
            <person name="Young J."/>
            <person name="Aguilar M."/>
            <person name="Claverie J.M."/>
            <person name="Frickenhaus S."/>
            <person name="Gonzalez K."/>
            <person name="Herman E.K."/>
            <person name="Lin Y.C."/>
            <person name="Napier J."/>
            <person name="Ogata H."/>
            <person name="Sarno A.F."/>
            <person name="Shmutz J."/>
            <person name="Schroeder D."/>
            <person name="de Vargas C."/>
            <person name="Verret F."/>
            <person name="von Dassow P."/>
            <person name="Valentin K."/>
            <person name="Van de Peer Y."/>
            <person name="Wheeler G."/>
            <person name="Dacks J.B."/>
            <person name="Delwiche C.F."/>
            <person name="Dyhrman S.T."/>
            <person name="Glockner G."/>
            <person name="John U."/>
            <person name="Richards T."/>
            <person name="Worden A.Z."/>
            <person name="Zhang X."/>
            <person name="Grigoriev I.V."/>
            <person name="Allen A.E."/>
            <person name="Bidle K."/>
            <person name="Borodovsky M."/>
            <person name="Bowler C."/>
            <person name="Brownlee C."/>
            <person name="Cock J.M."/>
            <person name="Elias M."/>
            <person name="Gladyshev V.N."/>
            <person name="Groth M."/>
            <person name="Guda C."/>
            <person name="Hadaegh A."/>
            <person name="Iglesias-Rodriguez M.D."/>
            <person name="Jenkins J."/>
            <person name="Jones B.M."/>
            <person name="Lawson T."/>
            <person name="Leese F."/>
            <person name="Lindquist E."/>
            <person name="Lobanov A."/>
            <person name="Lomsadze A."/>
            <person name="Malik S.B."/>
            <person name="Marsh M.E."/>
            <person name="Mackinder L."/>
            <person name="Mock T."/>
            <person name="Mueller-Roeber B."/>
            <person name="Pagarete A."/>
            <person name="Parker M."/>
            <person name="Probert I."/>
            <person name="Quesneville H."/>
            <person name="Raines C."/>
            <person name="Rensing S.A."/>
            <person name="Riano-Pachon D.M."/>
            <person name="Richier S."/>
            <person name="Rokitta S."/>
            <person name="Shiraiwa Y."/>
            <person name="Soanes D.M."/>
            <person name="van der Giezen M."/>
            <person name="Wahlund T.M."/>
            <person name="Williams B."/>
            <person name="Wilson W."/>
            <person name="Wolfe G."/>
            <person name="Wurch L.L."/>
        </authorList>
    </citation>
    <scope>NUCLEOTIDE SEQUENCE</scope>
</reference>
<evidence type="ECO:0000256" key="1">
    <source>
        <dbReference type="SAM" id="MobiDB-lite"/>
    </source>
</evidence>
<dbReference type="GeneID" id="17286715"/>
<proteinExistence type="predicted"/>
<feature type="region of interest" description="Disordered" evidence="1">
    <location>
        <begin position="117"/>
        <end position="239"/>
    </location>
</feature>
<dbReference type="KEGG" id="ehx:EMIHUDRAFT_433983"/>
<accession>A0A0D3KF38</accession>
<dbReference type="EnsemblProtists" id="EOD34373">
    <property type="protein sequence ID" value="EOD34373"/>
    <property type="gene ID" value="EMIHUDRAFT_433983"/>
</dbReference>
<feature type="region of interest" description="Disordered" evidence="1">
    <location>
        <begin position="71"/>
        <end position="104"/>
    </location>
</feature>
<evidence type="ECO:0000313" key="3">
    <source>
        <dbReference type="Proteomes" id="UP000013827"/>
    </source>
</evidence>
<dbReference type="HOGENOM" id="CLU_1163720_0_0_1"/>
<dbReference type="KEGG" id="ehx:EMIHUDRAFT_433359"/>